<protein>
    <recommendedName>
        <fullName evidence="3">Bacterial Ig-like domain-containing protein</fullName>
    </recommendedName>
</protein>
<organism evidence="2">
    <name type="scientific">marine sediment metagenome</name>
    <dbReference type="NCBI Taxonomy" id="412755"/>
    <lineage>
        <taxon>unclassified sequences</taxon>
        <taxon>metagenomes</taxon>
        <taxon>ecological metagenomes</taxon>
    </lineage>
</organism>
<name>X1GB62_9ZZZZ</name>
<evidence type="ECO:0000256" key="1">
    <source>
        <dbReference type="SAM" id="MobiDB-lite"/>
    </source>
</evidence>
<feature type="region of interest" description="Disordered" evidence="1">
    <location>
        <begin position="75"/>
        <end position="127"/>
    </location>
</feature>
<accession>X1GB62</accession>
<comment type="caution">
    <text evidence="2">The sequence shown here is derived from an EMBL/GenBank/DDBJ whole genome shotgun (WGS) entry which is preliminary data.</text>
</comment>
<feature type="non-terminal residue" evidence="2">
    <location>
        <position position="127"/>
    </location>
</feature>
<proteinExistence type="predicted"/>
<gene>
    <name evidence="2" type="ORF">S03H2_26073</name>
</gene>
<feature type="compositionally biased region" description="Low complexity" evidence="1">
    <location>
        <begin position="75"/>
        <end position="90"/>
    </location>
</feature>
<dbReference type="SUPFAM" id="SSF49478">
    <property type="entry name" value="Cna protein B-type domain"/>
    <property type="match status" value="1"/>
</dbReference>
<reference evidence="2" key="1">
    <citation type="journal article" date="2014" name="Front. Microbiol.">
        <title>High frequency of phylogenetically diverse reductive dehalogenase-homologous genes in deep subseafloor sedimentary metagenomes.</title>
        <authorList>
            <person name="Kawai M."/>
            <person name="Futagami T."/>
            <person name="Toyoda A."/>
            <person name="Takaki Y."/>
            <person name="Nishi S."/>
            <person name="Hori S."/>
            <person name="Arai W."/>
            <person name="Tsubouchi T."/>
            <person name="Morono Y."/>
            <person name="Uchiyama I."/>
            <person name="Ito T."/>
            <person name="Fujiyama A."/>
            <person name="Inagaki F."/>
            <person name="Takami H."/>
        </authorList>
    </citation>
    <scope>NUCLEOTIDE SEQUENCE</scope>
    <source>
        <strain evidence="2">Expedition CK06-06</strain>
    </source>
</reference>
<dbReference type="AlphaFoldDB" id="X1GB62"/>
<dbReference type="Gene3D" id="2.60.40.10">
    <property type="entry name" value="Immunoglobulins"/>
    <property type="match status" value="1"/>
</dbReference>
<feature type="non-terminal residue" evidence="2">
    <location>
        <position position="1"/>
    </location>
</feature>
<dbReference type="InterPro" id="IPR013783">
    <property type="entry name" value="Ig-like_fold"/>
</dbReference>
<evidence type="ECO:0000313" key="2">
    <source>
        <dbReference type="EMBL" id="GAH38829.1"/>
    </source>
</evidence>
<dbReference type="EMBL" id="BARU01014970">
    <property type="protein sequence ID" value="GAH38829.1"/>
    <property type="molecule type" value="Genomic_DNA"/>
</dbReference>
<sequence length="127" mass="12822">VIAGRAGPGASVELSRNGERLDQTVADATGQFAMVPPRLPPGNYELTLSARSPDGTLATTKRNVEVAAIDVVTTGTAAPRTADARAPAAPHSLPAKPQDDAASRTPRAMAAVTPSDSGAPASAETPR</sequence>
<evidence type="ECO:0008006" key="3">
    <source>
        <dbReference type="Google" id="ProtNLM"/>
    </source>
</evidence>